<dbReference type="RefSeq" id="WP_217155455.1">
    <property type="nucleotide sequence ID" value="NZ_VOMB01000009.1"/>
</dbReference>
<evidence type="ECO:0000313" key="4">
    <source>
        <dbReference type="Proteomes" id="UP000812982"/>
    </source>
</evidence>
<evidence type="ECO:0000256" key="2">
    <source>
        <dbReference type="RuleBase" id="RU000461"/>
    </source>
</evidence>
<dbReference type="Proteomes" id="UP000812982">
    <property type="component" value="Unassembled WGS sequence"/>
</dbReference>
<name>A0ABS6KJF4_9MYCO</name>
<keyword evidence="2" id="KW-0479">Metal-binding</keyword>
<dbReference type="InterPro" id="IPR017972">
    <property type="entry name" value="Cyt_P450_CS"/>
</dbReference>
<keyword evidence="2" id="KW-0560">Oxidoreductase</keyword>
<organism evidence="3 4">
    <name type="scientific">[Mycobacterium] fortunisiensis</name>
    <dbReference type="NCBI Taxonomy" id="2600579"/>
    <lineage>
        <taxon>Bacteria</taxon>
        <taxon>Bacillati</taxon>
        <taxon>Actinomycetota</taxon>
        <taxon>Actinomycetes</taxon>
        <taxon>Mycobacteriales</taxon>
        <taxon>Mycobacteriaceae</taxon>
        <taxon>Mycolicibacterium</taxon>
    </lineage>
</organism>
<protein>
    <submittedName>
        <fullName evidence="3">Cytochrome P450</fullName>
    </submittedName>
</protein>
<dbReference type="InterPro" id="IPR001128">
    <property type="entry name" value="Cyt_P450"/>
</dbReference>
<dbReference type="PROSITE" id="PS00086">
    <property type="entry name" value="CYTOCHROME_P450"/>
    <property type="match status" value="1"/>
</dbReference>
<comment type="similarity">
    <text evidence="1 2">Belongs to the cytochrome P450 family.</text>
</comment>
<accession>A0ABS6KJF4</accession>
<dbReference type="PANTHER" id="PTHR46696">
    <property type="entry name" value="P450, PUTATIVE (EUROFUNG)-RELATED"/>
    <property type="match status" value="1"/>
</dbReference>
<proteinExistence type="inferred from homology"/>
<evidence type="ECO:0000256" key="1">
    <source>
        <dbReference type="ARBA" id="ARBA00010617"/>
    </source>
</evidence>
<reference evidence="3 4" key="1">
    <citation type="journal article" date="2021" name="Sci. Rep.">
        <title>Phenotypic and genomic hallmarks of a novel, potentially pathogenic rapidly growing Mycobacterium species related to the Mycobacterium fortuitum complex.</title>
        <authorList>
            <person name="Gharbi R."/>
            <person name="Khanna V."/>
            <person name="Frigui W."/>
            <person name="Mhenni B."/>
            <person name="Brosch R."/>
            <person name="Mardassi H."/>
        </authorList>
    </citation>
    <scope>NUCLEOTIDE SEQUENCE [LARGE SCALE GENOMIC DNA]</scope>
    <source>
        <strain evidence="3 4">TNTM28</strain>
    </source>
</reference>
<sequence>MTDNIDFFTDPSVVENPYPYFEQVRGQCPAFREPHHGVVIVTGYDDVLAVYRDTDSFSSVNAAVGPFPPLPFQPEGDDISAQIEAHRHEFPWGAENIVCFDPPQHTAHRELLNGLFTPKRLKENEDFMWGLADQILDEFLADGSCDFVAAYGRPFPLLVIADLLGVPASDHPMFRQWFGADMGSRVGADGDIVINPSAELDRWFTTYIEDRRREPRPDLLTELACATFADGSTPSIKEIVNLATSVFFAGHETTVRLLAASIQLLAEQPELQATLRAHREQIPVFVEEMLRLESPIKSHFRLTRVATTIGGTTVAPGTTVMLLPGAANRDPAHFECPAQFRPDRPNVRQHLAFGRGVHSCPGGPLTRIEARVSLERILDRMTDFRISEAHHGPAGARRYAYSPDYILRGLTELHVDFTTERSL</sequence>
<evidence type="ECO:0000313" key="3">
    <source>
        <dbReference type="EMBL" id="MBU9763416.1"/>
    </source>
</evidence>
<keyword evidence="2" id="KW-0408">Iron</keyword>
<dbReference type="PANTHER" id="PTHR46696:SF4">
    <property type="entry name" value="BIOTIN BIOSYNTHESIS CYTOCHROME P450"/>
    <property type="match status" value="1"/>
</dbReference>
<keyword evidence="2" id="KW-0349">Heme</keyword>
<keyword evidence="2" id="KW-0503">Monooxygenase</keyword>
<keyword evidence="4" id="KW-1185">Reference proteome</keyword>
<dbReference type="Pfam" id="PF00067">
    <property type="entry name" value="p450"/>
    <property type="match status" value="1"/>
</dbReference>
<comment type="caution">
    <text evidence="3">The sequence shown here is derived from an EMBL/GenBank/DDBJ whole genome shotgun (WGS) entry which is preliminary data.</text>
</comment>
<dbReference type="EMBL" id="VOMB01000009">
    <property type="protein sequence ID" value="MBU9763416.1"/>
    <property type="molecule type" value="Genomic_DNA"/>
</dbReference>
<gene>
    <name evidence="3" type="ORF">FR943_06115</name>
</gene>